<name>A0A0E9TQZ8_ANGAN</name>
<organism evidence="1">
    <name type="scientific">Anguilla anguilla</name>
    <name type="common">European freshwater eel</name>
    <name type="synonym">Muraena anguilla</name>
    <dbReference type="NCBI Taxonomy" id="7936"/>
    <lineage>
        <taxon>Eukaryota</taxon>
        <taxon>Metazoa</taxon>
        <taxon>Chordata</taxon>
        <taxon>Craniata</taxon>
        <taxon>Vertebrata</taxon>
        <taxon>Euteleostomi</taxon>
        <taxon>Actinopterygii</taxon>
        <taxon>Neopterygii</taxon>
        <taxon>Teleostei</taxon>
        <taxon>Anguilliformes</taxon>
        <taxon>Anguillidae</taxon>
        <taxon>Anguilla</taxon>
    </lineage>
</organism>
<evidence type="ECO:0000313" key="1">
    <source>
        <dbReference type="EMBL" id="JAH55991.1"/>
    </source>
</evidence>
<dbReference type="EMBL" id="GBXM01052586">
    <property type="protein sequence ID" value="JAH55991.1"/>
    <property type="molecule type" value="Transcribed_RNA"/>
</dbReference>
<dbReference type="AlphaFoldDB" id="A0A0E9TQZ8"/>
<sequence length="48" mass="5732">MDYFAFIRHVECEQICAAIALLYVYNTNHCYQRDYHCGHAFLLLYIKG</sequence>
<reference evidence="1" key="1">
    <citation type="submission" date="2014-11" db="EMBL/GenBank/DDBJ databases">
        <authorList>
            <person name="Amaro Gonzalez C."/>
        </authorList>
    </citation>
    <scope>NUCLEOTIDE SEQUENCE</scope>
</reference>
<reference evidence="1" key="2">
    <citation type="journal article" date="2015" name="Fish Shellfish Immunol.">
        <title>Early steps in the European eel (Anguilla anguilla)-Vibrio vulnificus interaction in the gills: Role of the RtxA13 toxin.</title>
        <authorList>
            <person name="Callol A."/>
            <person name="Pajuelo D."/>
            <person name="Ebbesson L."/>
            <person name="Teles M."/>
            <person name="MacKenzie S."/>
            <person name="Amaro C."/>
        </authorList>
    </citation>
    <scope>NUCLEOTIDE SEQUENCE</scope>
</reference>
<proteinExistence type="predicted"/>
<protein>
    <submittedName>
        <fullName evidence="1">Uncharacterized protein</fullName>
    </submittedName>
</protein>
<accession>A0A0E9TQZ8</accession>